<dbReference type="Proteomes" id="UP000292702">
    <property type="component" value="Unassembled WGS sequence"/>
</dbReference>
<dbReference type="InterPro" id="IPR032378">
    <property type="entry name" value="ZC3H15/TMA46_C"/>
</dbReference>
<dbReference type="InterPro" id="IPR040213">
    <property type="entry name" value="GIR2-like"/>
</dbReference>
<feature type="compositionally biased region" description="Basic and acidic residues" evidence="2">
    <location>
        <begin position="162"/>
        <end position="185"/>
    </location>
</feature>
<dbReference type="STRING" id="92696.A0A4R0RPR6"/>
<feature type="compositionally biased region" description="Acidic residues" evidence="2">
    <location>
        <begin position="228"/>
        <end position="246"/>
    </location>
</feature>
<dbReference type="Pfam" id="PF16543">
    <property type="entry name" value="DFRP_C"/>
    <property type="match status" value="1"/>
</dbReference>
<feature type="domain" description="RWD" evidence="3">
    <location>
        <begin position="8"/>
        <end position="112"/>
    </location>
</feature>
<dbReference type="Pfam" id="PF05773">
    <property type="entry name" value="RWD"/>
    <property type="match status" value="1"/>
</dbReference>
<dbReference type="OrthoDB" id="277175at2759"/>
<dbReference type="PROSITE" id="PS50908">
    <property type="entry name" value="RWD"/>
    <property type="match status" value="1"/>
</dbReference>
<organism evidence="4 5">
    <name type="scientific">Steccherinum ochraceum</name>
    <dbReference type="NCBI Taxonomy" id="92696"/>
    <lineage>
        <taxon>Eukaryota</taxon>
        <taxon>Fungi</taxon>
        <taxon>Dikarya</taxon>
        <taxon>Basidiomycota</taxon>
        <taxon>Agaricomycotina</taxon>
        <taxon>Agaricomycetes</taxon>
        <taxon>Polyporales</taxon>
        <taxon>Steccherinaceae</taxon>
        <taxon>Steccherinum</taxon>
    </lineage>
</organism>
<protein>
    <recommendedName>
        <fullName evidence="3">RWD domain-containing protein</fullName>
    </recommendedName>
</protein>
<evidence type="ECO:0000313" key="4">
    <source>
        <dbReference type="EMBL" id="TCD69716.1"/>
    </source>
</evidence>
<name>A0A4R0RPR6_9APHY</name>
<evidence type="ECO:0000259" key="3">
    <source>
        <dbReference type="PROSITE" id="PS50908"/>
    </source>
</evidence>
<feature type="coiled-coil region" evidence="1">
    <location>
        <begin position="102"/>
        <end position="140"/>
    </location>
</feature>
<evidence type="ECO:0000256" key="2">
    <source>
        <dbReference type="SAM" id="MobiDB-lite"/>
    </source>
</evidence>
<dbReference type="SUPFAM" id="SSF54495">
    <property type="entry name" value="UBC-like"/>
    <property type="match status" value="1"/>
</dbReference>
<sequence length="246" mass="28128">MSSDVLLEEFEVLESIYPTELSKLSDKEIRIEVEPEEPAEHLDPLLLALNVVYPDEYPDVLPELSLEAVEGEVTDEEEANLLDGMRTVGEENIGMAMTFTLVSHLREQLSDLVRKREEQREHEESEKERLLIEAEEARTRGTPVTLSSFNAWKAKFDKELAQKREREEDEKLKGSTAKEREEVKKLGTRLTGRQLFERNKDLATSDDSLMEEGTVSVDVSQYEREGVDEGEEDDDEEEGVTFSDSD</sequence>
<feature type="region of interest" description="Disordered" evidence="2">
    <location>
        <begin position="162"/>
        <end position="246"/>
    </location>
</feature>
<evidence type="ECO:0000313" key="5">
    <source>
        <dbReference type="Proteomes" id="UP000292702"/>
    </source>
</evidence>
<proteinExistence type="predicted"/>
<dbReference type="PANTHER" id="PTHR12292">
    <property type="entry name" value="RWD DOMAIN-CONTAINING PROTEIN"/>
    <property type="match status" value="1"/>
</dbReference>
<dbReference type="InterPro" id="IPR006575">
    <property type="entry name" value="RWD_dom"/>
</dbReference>
<comment type="caution">
    <text evidence="4">The sequence shown here is derived from an EMBL/GenBank/DDBJ whole genome shotgun (WGS) entry which is preliminary data.</text>
</comment>
<gene>
    <name evidence="4" type="ORF">EIP91_006483</name>
</gene>
<dbReference type="Gene3D" id="3.10.110.10">
    <property type="entry name" value="Ubiquitin Conjugating Enzyme"/>
    <property type="match status" value="1"/>
</dbReference>
<keyword evidence="5" id="KW-1185">Reference proteome</keyword>
<dbReference type="CDD" id="cd23823">
    <property type="entry name" value="RWD_GCN2"/>
    <property type="match status" value="1"/>
</dbReference>
<keyword evidence="1" id="KW-0175">Coiled coil</keyword>
<dbReference type="InterPro" id="IPR016135">
    <property type="entry name" value="UBQ-conjugating_enzyme/RWD"/>
</dbReference>
<accession>A0A4R0RPR6</accession>
<dbReference type="AlphaFoldDB" id="A0A4R0RPR6"/>
<dbReference type="EMBL" id="RWJN01000035">
    <property type="protein sequence ID" value="TCD69716.1"/>
    <property type="molecule type" value="Genomic_DNA"/>
</dbReference>
<dbReference type="SMART" id="SM00591">
    <property type="entry name" value="RWD"/>
    <property type="match status" value="1"/>
</dbReference>
<reference evidence="4 5" key="1">
    <citation type="submission" date="2018-11" db="EMBL/GenBank/DDBJ databases">
        <title>Genome assembly of Steccherinum ochraceum LE-BIN_3174, the white-rot fungus of the Steccherinaceae family (The Residual Polyporoid clade, Polyporales, Basidiomycota).</title>
        <authorList>
            <person name="Fedorova T.V."/>
            <person name="Glazunova O.A."/>
            <person name="Landesman E.O."/>
            <person name="Moiseenko K.V."/>
            <person name="Psurtseva N.V."/>
            <person name="Savinova O.S."/>
            <person name="Shakhova N.V."/>
            <person name="Tyazhelova T.V."/>
            <person name="Vasina D.V."/>
        </authorList>
    </citation>
    <scope>NUCLEOTIDE SEQUENCE [LARGE SCALE GENOMIC DNA]</scope>
    <source>
        <strain evidence="4 5">LE-BIN_3174</strain>
    </source>
</reference>
<evidence type="ECO:0000256" key="1">
    <source>
        <dbReference type="SAM" id="Coils"/>
    </source>
</evidence>